<dbReference type="OrthoDB" id="3022108at2759"/>
<name>A0A9P5PYP1_9AGAR</name>
<sequence length="444" mass="49679">MPTRIYSLPPELLLAIFEYTVSPSAVDSQTSPRSESESTVSSAEVWPDVFDVNHGPWVLGQVCSKWRSISLSLPYLWSAFYLRLPQHEENAVDVLRAWLDRSGNTPLQFQITATAAFCGQQSLLTVLAAASHRWQSVALVDVSMGFLDALATQREIQNSSFPLLQELSFLSRNSESDFDISVVEDSPTALEIFLNAPKLNTLVNLDSASPSTFQFPWNQLTTYVGSEASHTIDHLEVMLLCPNLVECDVAFREFRNWPAVSSLPLLKLKKWTIRTCSATTDVYALLSRTDIQVPQLKELSLLAGPYSLDPALNLLYPALCSSRSQLEYLELSGKTESESFSRFLEISGTITHIRIWMDSVAILPPKNLLPMLNTLELGLTEQKDIYELDMTALADVVRFRLESDCVQSIQKLNIVVGERETSIVRPPIMEVLEEEGLLIQVCSK</sequence>
<dbReference type="AlphaFoldDB" id="A0A9P5PYP1"/>
<dbReference type="EMBL" id="JADNRY010000030">
    <property type="protein sequence ID" value="KAF9071694.1"/>
    <property type="molecule type" value="Genomic_DNA"/>
</dbReference>
<reference evidence="1" key="1">
    <citation type="submission" date="2020-11" db="EMBL/GenBank/DDBJ databases">
        <authorList>
            <consortium name="DOE Joint Genome Institute"/>
            <person name="Ahrendt S."/>
            <person name="Riley R."/>
            <person name="Andreopoulos W."/>
            <person name="Labutti K."/>
            <person name="Pangilinan J."/>
            <person name="Ruiz-Duenas F.J."/>
            <person name="Barrasa J.M."/>
            <person name="Sanchez-Garcia M."/>
            <person name="Camarero S."/>
            <person name="Miyauchi S."/>
            <person name="Serrano A."/>
            <person name="Linde D."/>
            <person name="Babiker R."/>
            <person name="Drula E."/>
            <person name="Ayuso-Fernandez I."/>
            <person name="Pacheco R."/>
            <person name="Padilla G."/>
            <person name="Ferreira P."/>
            <person name="Barriuso J."/>
            <person name="Kellner H."/>
            <person name="Castanera R."/>
            <person name="Alfaro M."/>
            <person name="Ramirez L."/>
            <person name="Pisabarro A.G."/>
            <person name="Kuo A."/>
            <person name="Tritt A."/>
            <person name="Lipzen A."/>
            <person name="He G."/>
            <person name="Yan M."/>
            <person name="Ng V."/>
            <person name="Cullen D."/>
            <person name="Martin F."/>
            <person name="Rosso M.-N."/>
            <person name="Henrissat B."/>
            <person name="Hibbett D."/>
            <person name="Martinez A.T."/>
            <person name="Grigoriev I.V."/>
        </authorList>
    </citation>
    <scope>NUCLEOTIDE SEQUENCE</scope>
    <source>
        <strain evidence="1">AH 40177</strain>
    </source>
</reference>
<evidence type="ECO:0000313" key="2">
    <source>
        <dbReference type="Proteomes" id="UP000772434"/>
    </source>
</evidence>
<evidence type="ECO:0000313" key="1">
    <source>
        <dbReference type="EMBL" id="KAF9071694.1"/>
    </source>
</evidence>
<dbReference type="Proteomes" id="UP000772434">
    <property type="component" value="Unassembled WGS sequence"/>
</dbReference>
<gene>
    <name evidence="1" type="ORF">BDP27DRAFT_1418801</name>
</gene>
<comment type="caution">
    <text evidence="1">The sequence shown here is derived from an EMBL/GenBank/DDBJ whole genome shotgun (WGS) entry which is preliminary data.</text>
</comment>
<keyword evidence="2" id="KW-1185">Reference proteome</keyword>
<protein>
    <recommendedName>
        <fullName evidence="3">F-box domain-containing protein</fullName>
    </recommendedName>
</protein>
<proteinExistence type="predicted"/>
<organism evidence="1 2">
    <name type="scientific">Rhodocollybia butyracea</name>
    <dbReference type="NCBI Taxonomy" id="206335"/>
    <lineage>
        <taxon>Eukaryota</taxon>
        <taxon>Fungi</taxon>
        <taxon>Dikarya</taxon>
        <taxon>Basidiomycota</taxon>
        <taxon>Agaricomycotina</taxon>
        <taxon>Agaricomycetes</taxon>
        <taxon>Agaricomycetidae</taxon>
        <taxon>Agaricales</taxon>
        <taxon>Marasmiineae</taxon>
        <taxon>Omphalotaceae</taxon>
        <taxon>Rhodocollybia</taxon>
    </lineage>
</organism>
<accession>A0A9P5PYP1</accession>
<evidence type="ECO:0008006" key="3">
    <source>
        <dbReference type="Google" id="ProtNLM"/>
    </source>
</evidence>